<comment type="caution">
    <text evidence="1">The sequence shown here is derived from an EMBL/GenBank/DDBJ whole genome shotgun (WGS) entry which is preliminary data.</text>
</comment>
<dbReference type="Proteomes" id="UP001221208">
    <property type="component" value="Unassembled WGS sequence"/>
</dbReference>
<organism evidence="1 2">
    <name type="scientific">Janthinobacterium fluminis</name>
    <dbReference type="NCBI Taxonomy" id="2987524"/>
    <lineage>
        <taxon>Bacteria</taxon>
        <taxon>Pseudomonadati</taxon>
        <taxon>Pseudomonadota</taxon>
        <taxon>Betaproteobacteria</taxon>
        <taxon>Burkholderiales</taxon>
        <taxon>Oxalobacteraceae</taxon>
        <taxon>Janthinobacterium</taxon>
    </lineage>
</organism>
<evidence type="ECO:0000313" key="1">
    <source>
        <dbReference type="EMBL" id="MDC8758876.1"/>
    </source>
</evidence>
<name>A0ABT5K455_9BURK</name>
<reference evidence="1 2" key="1">
    <citation type="submission" date="2022-10" db="EMBL/GenBank/DDBJ databases">
        <title>Janthinobacterium sp. hw3 Genome sequencing.</title>
        <authorList>
            <person name="Park S."/>
        </authorList>
    </citation>
    <scope>NUCLEOTIDE SEQUENCE [LARGE SCALE GENOMIC DNA]</scope>
    <source>
        <strain evidence="2">hw3</strain>
    </source>
</reference>
<dbReference type="SUPFAM" id="SSF53756">
    <property type="entry name" value="UDP-Glycosyltransferase/glycogen phosphorylase"/>
    <property type="match status" value="1"/>
</dbReference>
<proteinExistence type="predicted"/>
<evidence type="ECO:0000313" key="2">
    <source>
        <dbReference type="Proteomes" id="UP001221208"/>
    </source>
</evidence>
<sequence>MRPDLDSAGKLRALAQLERRHALFAFRVDGWSAWRVVRNPLHRMAEGLPLAQPARSNGRRSAQALLATFRLLRLLAGGARRELLLKTCRSGLRLPQGEGYRDVYFDGLLGAGHGALKLEEINSPDFDRQAAAACHPADLDPVVFTFWGRVLGLLLPLKAGPFCADVAALLEREVGLAVPARWLRARLSTVYWQARLYTLLLRRVRPAAVLVSDTGEYALRIACQRCGVRFIELQHGVFDAQHPDAIPAWVEGAAAELLLPDVLACRGAYWIEQLAGTRQGRDHAVAVGNELIDLARASRHGRRADGRLRLVLSTQGLDSERLAQWLEAMLAAAPAGLDWELAIKLHPVYDAGTRAFDGLRGRARVRVIGGAEQPHVFELLAQADLHLSIASACHFDAAALGVASVVIPLAGHEAMLGAVDGTQIALARQPGDVWALAAAPAAPAARAHHYATPGFIGNLQRLLG</sequence>
<keyword evidence="2" id="KW-1185">Reference proteome</keyword>
<dbReference type="RefSeq" id="WP_273671714.1">
    <property type="nucleotide sequence ID" value="NZ_JAQQXR010000005.1"/>
</dbReference>
<protein>
    <recommendedName>
        <fullName evidence="3">Capsule polysaccharide biosynthesis protein</fullName>
    </recommendedName>
</protein>
<accession>A0ABT5K455</accession>
<dbReference type="EMBL" id="JAQQXR010000005">
    <property type="protein sequence ID" value="MDC8758876.1"/>
    <property type="molecule type" value="Genomic_DNA"/>
</dbReference>
<gene>
    <name evidence="1" type="ORF">OIK44_14940</name>
</gene>
<evidence type="ECO:0008006" key="3">
    <source>
        <dbReference type="Google" id="ProtNLM"/>
    </source>
</evidence>